<keyword evidence="4" id="KW-0378">Hydrolase</keyword>
<evidence type="ECO:0000256" key="1">
    <source>
        <dbReference type="ARBA" id="ARBA00004613"/>
    </source>
</evidence>
<dbReference type="AlphaFoldDB" id="A0A286RLG8"/>
<dbReference type="Pfam" id="PF00353">
    <property type="entry name" value="HemolysinCabind"/>
    <property type="match status" value="4"/>
</dbReference>
<dbReference type="InterPro" id="IPR050557">
    <property type="entry name" value="RTX_toxin/Mannuronan_C5-epim"/>
</dbReference>
<dbReference type="EMBL" id="CP018477">
    <property type="protein sequence ID" value="ASV76825.1"/>
    <property type="molecule type" value="Genomic_DNA"/>
</dbReference>
<dbReference type="GO" id="GO:0004035">
    <property type="term" value="F:alkaline phosphatase activity"/>
    <property type="evidence" value="ECO:0007669"/>
    <property type="project" value="UniProtKB-EC"/>
</dbReference>
<feature type="region of interest" description="Disordered" evidence="3">
    <location>
        <begin position="285"/>
        <end position="360"/>
    </location>
</feature>
<dbReference type="InterPro" id="IPR028994">
    <property type="entry name" value="Integrin_alpha_N"/>
</dbReference>
<dbReference type="InterPro" id="IPR011049">
    <property type="entry name" value="Serralysin-like_metalloprot_C"/>
</dbReference>
<evidence type="ECO:0000313" key="5">
    <source>
        <dbReference type="Proteomes" id="UP000215086"/>
    </source>
</evidence>
<evidence type="ECO:0000313" key="4">
    <source>
        <dbReference type="EMBL" id="ASV76825.1"/>
    </source>
</evidence>
<dbReference type="RefSeq" id="WP_157732190.1">
    <property type="nucleotide sequence ID" value="NZ_CP018477.1"/>
</dbReference>
<keyword evidence="2" id="KW-0964">Secreted</keyword>
<dbReference type="PROSITE" id="PS00330">
    <property type="entry name" value="HEMOLYSIN_CALCIUM"/>
    <property type="match status" value="2"/>
</dbReference>
<reference evidence="4 5" key="1">
    <citation type="journal article" name="Front. Microbiol.">
        <title>Sugar Metabolism of the First Thermophilic Planctomycete Thermogutta terrifontis: Comparative Genomic and Transcriptomic Approaches.</title>
        <authorList>
            <person name="Elcheninov A.G."/>
            <person name="Menzel P."/>
            <person name="Gudbergsdottir S.R."/>
            <person name="Slesarev A.I."/>
            <person name="Kadnikov V.V."/>
            <person name="Krogh A."/>
            <person name="Bonch-Osmolovskaya E.A."/>
            <person name="Peng X."/>
            <person name="Kublanov I.V."/>
        </authorList>
    </citation>
    <scope>NUCLEOTIDE SEQUENCE [LARGE SCALE GENOMIC DNA]</scope>
    <source>
        <strain evidence="4 5">R1</strain>
    </source>
</reference>
<dbReference type="GO" id="GO:0005509">
    <property type="term" value="F:calcium ion binding"/>
    <property type="evidence" value="ECO:0007669"/>
    <property type="project" value="InterPro"/>
</dbReference>
<evidence type="ECO:0000256" key="2">
    <source>
        <dbReference type="ARBA" id="ARBA00022525"/>
    </source>
</evidence>
<dbReference type="EC" id="3.1.3.1" evidence="4"/>
<proteinExistence type="predicted"/>
<dbReference type="InterPro" id="IPR018511">
    <property type="entry name" value="Hemolysin-typ_Ca-bd_CS"/>
</dbReference>
<dbReference type="Gene3D" id="2.40.128.340">
    <property type="match status" value="1"/>
</dbReference>
<dbReference type="Gene3D" id="2.150.10.10">
    <property type="entry name" value="Serralysin-like metalloprotease, C-terminal"/>
    <property type="match status" value="3"/>
</dbReference>
<evidence type="ECO:0000256" key="3">
    <source>
        <dbReference type="SAM" id="MobiDB-lite"/>
    </source>
</evidence>
<keyword evidence="5" id="KW-1185">Reference proteome</keyword>
<dbReference type="PRINTS" id="PR00313">
    <property type="entry name" value="CABNDNGRPT"/>
</dbReference>
<sequence>MAKQDALTGDFNGDGRTDIAFLGRNLLNQYFPGDGLDIAVKFANYDGTWKSRYNRLDGNPNLAQYAPLTGDFNGDHKTDIVFVGRNQNGMEEMNLTIKFSKGTGAWNSAYQEFGNWEGLWVEEMVSLTGRPALTGDFNGDLVTDIAFVAPGFLDPLLPGRQGPDIAVKFSTRDGSWTSRYTRLDEGTHLLGQAPIVGDFNADHKSDIAFSGLDWNGSLGLHVGTTFSKGKGSWQLANWHARNGEDVVRGQGGDDIVYGGDYDDVLKGADGDDMLLGGRGDDLLRGDAGDDHLEGNEGDDSLYGSDGADQLFGDAGNDTLHGDAGDDVLNGGTDDDALFGDAGNDTLSGGDGNDNLYGGDGNDNLYGEAGADTLNSGAGNDGLFGGVDDDVDTLAGGAGADRFLLYNGVYSSPQNLDLVSNLADVDATINFYDDDGQWNELTVSIVDRGLAKLHERTNNTALLKLQNGSSLNFIRKGYDPYFAIFTGSNGTIEFYDSNLGWDPLFYEMATVWSIAYLWLDPSLQGIPAPDNSGRNFAEYFMYLTQQSNINTLFNYNEPGNLVDYVHGIGAILPDRDWASCWAAALGYAKKLFDAGYAFDVQKFDPYDSDGDGIIEDPGFCDPAKYSDLARQKIAAVDYFFNQLSTP</sequence>
<dbReference type="KEGG" id="ttf:THTE_4224"/>
<dbReference type="Proteomes" id="UP000215086">
    <property type="component" value="Chromosome"/>
</dbReference>
<dbReference type="SUPFAM" id="SSF51120">
    <property type="entry name" value="beta-Roll"/>
    <property type="match status" value="2"/>
</dbReference>
<name>A0A286RLG8_9BACT</name>
<dbReference type="OrthoDB" id="286964at2"/>
<dbReference type="GO" id="GO:0005576">
    <property type="term" value="C:extracellular region"/>
    <property type="evidence" value="ECO:0007669"/>
    <property type="project" value="UniProtKB-SubCell"/>
</dbReference>
<dbReference type="InterPro" id="IPR001343">
    <property type="entry name" value="Hemolysn_Ca-bd"/>
</dbReference>
<protein>
    <submittedName>
        <fullName evidence="4">Alkaline phosphatase</fullName>
        <ecNumber evidence="4">3.1.3.1</ecNumber>
    </submittedName>
</protein>
<comment type="subcellular location">
    <subcellularLocation>
        <location evidence="1">Secreted</location>
    </subcellularLocation>
</comment>
<dbReference type="PANTHER" id="PTHR38340">
    <property type="entry name" value="S-LAYER PROTEIN"/>
    <property type="match status" value="1"/>
</dbReference>
<dbReference type="SUPFAM" id="SSF69318">
    <property type="entry name" value="Integrin alpha N-terminal domain"/>
    <property type="match status" value="1"/>
</dbReference>
<organism evidence="4 5">
    <name type="scientific">Thermogutta terrifontis</name>
    <dbReference type="NCBI Taxonomy" id="1331910"/>
    <lineage>
        <taxon>Bacteria</taxon>
        <taxon>Pseudomonadati</taxon>
        <taxon>Planctomycetota</taxon>
        <taxon>Planctomycetia</taxon>
        <taxon>Pirellulales</taxon>
        <taxon>Thermoguttaceae</taxon>
        <taxon>Thermogutta</taxon>
    </lineage>
</organism>
<gene>
    <name evidence="4" type="ORF">THTE_4224</name>
</gene>
<accession>A0A286RLG8</accession>
<dbReference type="PANTHER" id="PTHR38340:SF1">
    <property type="entry name" value="S-LAYER PROTEIN"/>
    <property type="match status" value="1"/>
</dbReference>
<feature type="compositionally biased region" description="Basic and acidic residues" evidence="3">
    <location>
        <begin position="285"/>
        <end position="294"/>
    </location>
</feature>